<keyword evidence="2" id="KW-1185">Reference proteome</keyword>
<name>A0A8X6MDF3_NEPPI</name>
<protein>
    <submittedName>
        <fullName evidence="1">Uncharacterized protein</fullName>
    </submittedName>
</protein>
<reference evidence="1" key="1">
    <citation type="submission" date="2020-08" db="EMBL/GenBank/DDBJ databases">
        <title>Multicomponent nature underlies the extraordinary mechanical properties of spider dragline silk.</title>
        <authorList>
            <person name="Kono N."/>
            <person name="Nakamura H."/>
            <person name="Mori M."/>
            <person name="Yoshida Y."/>
            <person name="Ohtoshi R."/>
            <person name="Malay A.D."/>
            <person name="Moran D.A.P."/>
            <person name="Tomita M."/>
            <person name="Numata K."/>
            <person name="Arakawa K."/>
        </authorList>
    </citation>
    <scope>NUCLEOTIDE SEQUENCE</scope>
</reference>
<comment type="caution">
    <text evidence="1">The sequence shown here is derived from an EMBL/GenBank/DDBJ whole genome shotgun (WGS) entry which is preliminary data.</text>
</comment>
<proteinExistence type="predicted"/>
<evidence type="ECO:0000313" key="2">
    <source>
        <dbReference type="Proteomes" id="UP000887013"/>
    </source>
</evidence>
<evidence type="ECO:0000313" key="1">
    <source>
        <dbReference type="EMBL" id="GFS46557.1"/>
    </source>
</evidence>
<dbReference type="Proteomes" id="UP000887013">
    <property type="component" value="Unassembled WGS sequence"/>
</dbReference>
<dbReference type="AlphaFoldDB" id="A0A8X6MDF3"/>
<accession>A0A8X6MDF3</accession>
<dbReference type="EMBL" id="BMAW01044825">
    <property type="protein sequence ID" value="GFS46557.1"/>
    <property type="molecule type" value="Genomic_DNA"/>
</dbReference>
<sequence>MGFKGSIFDMTPKVTRRLNFGRCHNRAFIVASNNGRNGVARLRFEGTYFEGDQVNVYIYCGNKQLQRKFGNFLTLPRNIRTAEDASLTCITLKYQCFAYPRVLYLVC</sequence>
<gene>
    <name evidence="1" type="ORF">NPIL_585621</name>
</gene>
<organism evidence="1 2">
    <name type="scientific">Nephila pilipes</name>
    <name type="common">Giant wood spider</name>
    <name type="synonym">Nephila maculata</name>
    <dbReference type="NCBI Taxonomy" id="299642"/>
    <lineage>
        <taxon>Eukaryota</taxon>
        <taxon>Metazoa</taxon>
        <taxon>Ecdysozoa</taxon>
        <taxon>Arthropoda</taxon>
        <taxon>Chelicerata</taxon>
        <taxon>Arachnida</taxon>
        <taxon>Araneae</taxon>
        <taxon>Araneomorphae</taxon>
        <taxon>Entelegynae</taxon>
        <taxon>Araneoidea</taxon>
        <taxon>Nephilidae</taxon>
        <taxon>Nephila</taxon>
    </lineage>
</organism>